<comment type="caution">
    <text evidence="2">The sequence shown here is derived from an EMBL/GenBank/DDBJ whole genome shotgun (WGS) entry which is preliminary data.</text>
</comment>
<dbReference type="Gene3D" id="3.40.630.30">
    <property type="match status" value="1"/>
</dbReference>
<feature type="domain" description="N-acetyltransferase" evidence="1">
    <location>
        <begin position="2"/>
        <end position="146"/>
    </location>
</feature>
<evidence type="ECO:0000259" key="1">
    <source>
        <dbReference type="PROSITE" id="PS51186"/>
    </source>
</evidence>
<name>A0AAE3L2H8_9FIRM</name>
<dbReference type="RefSeq" id="WP_257530082.1">
    <property type="nucleotide sequence ID" value="NZ_JANKAS010000004.1"/>
</dbReference>
<proteinExistence type="predicted"/>
<dbReference type="GO" id="GO:0016747">
    <property type="term" value="F:acyltransferase activity, transferring groups other than amino-acyl groups"/>
    <property type="evidence" value="ECO:0007669"/>
    <property type="project" value="InterPro"/>
</dbReference>
<dbReference type="Pfam" id="PF00583">
    <property type="entry name" value="Acetyltransf_1"/>
    <property type="match status" value="1"/>
</dbReference>
<keyword evidence="3" id="KW-1185">Reference proteome</keyword>
<gene>
    <name evidence="2" type="ORF">NSA47_06155</name>
</gene>
<dbReference type="EMBL" id="JANKAS010000004">
    <property type="protein sequence ID" value="MCR1898574.1"/>
    <property type="molecule type" value="Genomic_DNA"/>
</dbReference>
<dbReference type="InterPro" id="IPR016181">
    <property type="entry name" value="Acyl_CoA_acyltransferase"/>
</dbReference>
<dbReference type="Proteomes" id="UP001205748">
    <property type="component" value="Unassembled WGS sequence"/>
</dbReference>
<dbReference type="CDD" id="cd04301">
    <property type="entry name" value="NAT_SF"/>
    <property type="match status" value="1"/>
</dbReference>
<dbReference type="AlphaFoldDB" id="A0AAE3L2H8"/>
<accession>A0AAE3L2H8</accession>
<evidence type="ECO:0000313" key="3">
    <source>
        <dbReference type="Proteomes" id="UP001205748"/>
    </source>
</evidence>
<protein>
    <submittedName>
        <fullName evidence="2">GNAT family N-acetyltransferase</fullName>
    </submittedName>
</protein>
<evidence type="ECO:0000313" key="2">
    <source>
        <dbReference type="EMBL" id="MCR1898574.1"/>
    </source>
</evidence>
<dbReference type="SUPFAM" id="SSF55729">
    <property type="entry name" value="Acyl-CoA N-acyltransferases (Nat)"/>
    <property type="match status" value="1"/>
</dbReference>
<sequence length="152" mass="17730">MFEVRRIKPEMTYTIRHRILRPHQAMEDCKYDTDNQDSAFHVGAFYQGKLISVASFCVEKHHDFPIEKQYRLRAMATLEDFRKLGSGRALVNHGENLLKEQGIDFLWCKGRTTVQGYYSKLGFKAHGEVFDYPPIGPHIIMYKKLSLSKENC</sequence>
<organism evidence="2 3">
    <name type="scientific">Irregularibacter muris</name>
    <dbReference type="NCBI Taxonomy" id="1796619"/>
    <lineage>
        <taxon>Bacteria</taxon>
        <taxon>Bacillati</taxon>
        <taxon>Bacillota</taxon>
        <taxon>Clostridia</taxon>
        <taxon>Eubacteriales</taxon>
        <taxon>Eubacteriaceae</taxon>
        <taxon>Irregularibacter</taxon>
    </lineage>
</organism>
<reference evidence="2" key="1">
    <citation type="submission" date="2022-07" db="EMBL/GenBank/DDBJ databases">
        <title>Enhanced cultured diversity of the mouse gut microbiota enables custom-made synthetic communities.</title>
        <authorList>
            <person name="Afrizal A."/>
        </authorList>
    </citation>
    <scope>NUCLEOTIDE SEQUENCE</scope>
    <source>
        <strain evidence="2">DSM 28593</strain>
    </source>
</reference>
<dbReference type="PROSITE" id="PS51186">
    <property type="entry name" value="GNAT"/>
    <property type="match status" value="1"/>
</dbReference>
<dbReference type="InterPro" id="IPR000182">
    <property type="entry name" value="GNAT_dom"/>
</dbReference>